<sequence>MARRVLLEATGTTATGRPYMVTRTPFGNDEAVITQPATLASGDSTRGLLFFHGAGSNHLDIGVKSKWRLTRDAVIDAGGILVECRGNGFSDVGDETGTRNWGREWSRDAYRAAAEIAEERFAVRSWITLSRSMGGVNGKYFATRDDLVAPKLDGHIDNAAIYSLINCFDSGKFSLHSTFRSGLDRDGFMAATQALDPARQDPQLWQGRKVLVVVGDADTTVVRADHGSQFWSDHHSVLNIAGSTHYVMRGKGHGTVRGTFETATMANFIKSCWEQPRVTARYKGSAQVRGLFDIGADGTLVQVHSVGR</sequence>
<keyword evidence="2" id="KW-1185">Reference proteome</keyword>
<evidence type="ECO:0000313" key="1">
    <source>
        <dbReference type="EMBL" id="NYG59235.1"/>
    </source>
</evidence>
<dbReference type="Proteomes" id="UP000540656">
    <property type="component" value="Unassembled WGS sequence"/>
</dbReference>
<comment type="caution">
    <text evidence="1">The sequence shown here is derived from an EMBL/GenBank/DDBJ whole genome shotgun (WGS) entry which is preliminary data.</text>
</comment>
<dbReference type="InterPro" id="IPR029058">
    <property type="entry name" value="AB_hydrolase_fold"/>
</dbReference>
<organism evidence="1 2">
    <name type="scientific">Nocardioides daedukensis</name>
    <dbReference type="NCBI Taxonomy" id="634462"/>
    <lineage>
        <taxon>Bacteria</taxon>
        <taxon>Bacillati</taxon>
        <taxon>Actinomycetota</taxon>
        <taxon>Actinomycetes</taxon>
        <taxon>Propionibacteriales</taxon>
        <taxon>Nocardioidaceae</taxon>
        <taxon>Nocardioides</taxon>
    </lineage>
</organism>
<dbReference type="Gene3D" id="3.40.50.1820">
    <property type="entry name" value="alpha/beta hydrolase"/>
    <property type="match status" value="1"/>
</dbReference>
<name>A0A7Y9UVV9_9ACTN</name>
<proteinExistence type="predicted"/>
<evidence type="ECO:0008006" key="3">
    <source>
        <dbReference type="Google" id="ProtNLM"/>
    </source>
</evidence>
<dbReference type="RefSeq" id="WP_179502308.1">
    <property type="nucleotide sequence ID" value="NZ_JACCAA010000001.1"/>
</dbReference>
<dbReference type="AlphaFoldDB" id="A0A7Y9UVV9"/>
<dbReference type="EMBL" id="JACCAA010000001">
    <property type="protein sequence ID" value="NYG59235.1"/>
    <property type="molecule type" value="Genomic_DNA"/>
</dbReference>
<evidence type="ECO:0000313" key="2">
    <source>
        <dbReference type="Proteomes" id="UP000540656"/>
    </source>
</evidence>
<dbReference type="SUPFAM" id="SSF53474">
    <property type="entry name" value="alpha/beta-Hydrolases"/>
    <property type="match status" value="1"/>
</dbReference>
<gene>
    <name evidence="1" type="ORF">BJ980_002158</name>
</gene>
<accession>A0A7Y9UVV9</accession>
<protein>
    <recommendedName>
        <fullName evidence="3">Alpha/beta hydrolase</fullName>
    </recommendedName>
</protein>
<reference evidence="1 2" key="1">
    <citation type="submission" date="2020-07" db="EMBL/GenBank/DDBJ databases">
        <title>Sequencing the genomes of 1000 actinobacteria strains.</title>
        <authorList>
            <person name="Klenk H.-P."/>
        </authorList>
    </citation>
    <scope>NUCLEOTIDE SEQUENCE [LARGE SCALE GENOMIC DNA]</scope>
    <source>
        <strain evidence="1 2">DSM 23819</strain>
    </source>
</reference>